<feature type="domain" description="Protein kinase" evidence="9">
    <location>
        <begin position="21"/>
        <end position="318"/>
    </location>
</feature>
<evidence type="ECO:0000256" key="2">
    <source>
        <dbReference type="ARBA" id="ARBA00022679"/>
    </source>
</evidence>
<organism evidence="10 11">
    <name type="scientific">Thecamonas trahens ATCC 50062</name>
    <dbReference type="NCBI Taxonomy" id="461836"/>
    <lineage>
        <taxon>Eukaryota</taxon>
        <taxon>Apusozoa</taxon>
        <taxon>Apusomonadida</taxon>
        <taxon>Apusomonadidae</taxon>
        <taxon>Thecamonas</taxon>
    </lineage>
</organism>
<dbReference type="AlphaFoldDB" id="A0A0L0D5N6"/>
<evidence type="ECO:0000256" key="1">
    <source>
        <dbReference type="ARBA" id="ARBA00022527"/>
    </source>
</evidence>
<evidence type="ECO:0000256" key="5">
    <source>
        <dbReference type="ARBA" id="ARBA00022840"/>
    </source>
</evidence>
<keyword evidence="1 7" id="KW-0723">Serine/threonine-protein kinase</keyword>
<dbReference type="SMART" id="SM00220">
    <property type="entry name" value="S_TKc"/>
    <property type="match status" value="1"/>
</dbReference>
<accession>A0A0L0D5N6</accession>
<dbReference type="CDD" id="cd07834">
    <property type="entry name" value="STKc_MAPK"/>
    <property type="match status" value="1"/>
</dbReference>
<dbReference type="FunFam" id="1.10.510.10:FF:000040">
    <property type="entry name" value="Mitogen-activated protein kinase"/>
    <property type="match status" value="1"/>
</dbReference>
<protein>
    <recommendedName>
        <fullName evidence="8">Mitogen-activated protein kinase</fullName>
        <ecNumber evidence="8">2.7.11.24</ecNumber>
    </recommendedName>
</protein>
<comment type="activity regulation">
    <text evidence="8">Activated by threonine and tyrosine phosphorylation.</text>
</comment>
<evidence type="ECO:0000256" key="4">
    <source>
        <dbReference type="ARBA" id="ARBA00022777"/>
    </source>
</evidence>
<dbReference type="FunFam" id="3.30.200.20:FF:000046">
    <property type="entry name" value="Mitogen-activated protein kinase"/>
    <property type="match status" value="1"/>
</dbReference>
<dbReference type="PANTHER" id="PTHR24055">
    <property type="entry name" value="MITOGEN-ACTIVATED PROTEIN KINASE"/>
    <property type="match status" value="1"/>
</dbReference>
<evidence type="ECO:0000256" key="7">
    <source>
        <dbReference type="RuleBase" id="RU000304"/>
    </source>
</evidence>
<dbReference type="PROSITE" id="PS00108">
    <property type="entry name" value="PROTEIN_KINASE_ST"/>
    <property type="match status" value="1"/>
</dbReference>
<dbReference type="InterPro" id="IPR011009">
    <property type="entry name" value="Kinase-like_dom_sf"/>
</dbReference>
<dbReference type="STRING" id="461836.A0A0L0D5N6"/>
<dbReference type="GeneID" id="25562685"/>
<dbReference type="Gene3D" id="1.10.510.10">
    <property type="entry name" value="Transferase(Phosphotransferase) domain 1"/>
    <property type="match status" value="1"/>
</dbReference>
<gene>
    <name evidence="10" type="ORF">AMSG_03049</name>
</gene>
<dbReference type="InterPro" id="IPR003527">
    <property type="entry name" value="MAP_kinase_CS"/>
</dbReference>
<keyword evidence="11" id="KW-1185">Reference proteome</keyword>
<dbReference type="Gene3D" id="3.30.200.20">
    <property type="entry name" value="Phosphorylase Kinase, domain 1"/>
    <property type="match status" value="1"/>
</dbReference>
<keyword evidence="4 8" id="KW-0418">Kinase</keyword>
<dbReference type="InterPro" id="IPR050117">
    <property type="entry name" value="MAPK"/>
</dbReference>
<proteinExistence type="inferred from homology"/>
<dbReference type="InterPro" id="IPR000719">
    <property type="entry name" value="Prot_kinase_dom"/>
</dbReference>
<reference evidence="10 11" key="1">
    <citation type="submission" date="2010-05" db="EMBL/GenBank/DDBJ databases">
        <title>The Genome Sequence of Thecamonas trahens ATCC 50062.</title>
        <authorList>
            <consortium name="The Broad Institute Genome Sequencing Platform"/>
            <person name="Russ C."/>
            <person name="Cuomo C."/>
            <person name="Shea T."/>
            <person name="Young S.K."/>
            <person name="Zeng Q."/>
            <person name="Koehrsen M."/>
            <person name="Haas B."/>
            <person name="Borodovsky M."/>
            <person name="Guigo R."/>
            <person name="Alvarado L."/>
            <person name="Berlin A."/>
            <person name="Bochicchio J."/>
            <person name="Borenstein D."/>
            <person name="Chapman S."/>
            <person name="Chen Z."/>
            <person name="Freedman E."/>
            <person name="Gellesch M."/>
            <person name="Goldberg J."/>
            <person name="Griggs A."/>
            <person name="Gujja S."/>
            <person name="Heilman E."/>
            <person name="Heiman D."/>
            <person name="Hepburn T."/>
            <person name="Howarth C."/>
            <person name="Jen D."/>
            <person name="Larson L."/>
            <person name="Mehta T."/>
            <person name="Park D."/>
            <person name="Pearson M."/>
            <person name="Roberts A."/>
            <person name="Saif S."/>
            <person name="Shenoy N."/>
            <person name="Sisk P."/>
            <person name="Stolte C."/>
            <person name="Sykes S."/>
            <person name="Thomson T."/>
            <person name="Walk T."/>
            <person name="White J."/>
            <person name="Yandava C."/>
            <person name="Burger G."/>
            <person name="Gray M.W."/>
            <person name="Holland P.W.H."/>
            <person name="King N."/>
            <person name="Lang F.B.F."/>
            <person name="Roger A.J."/>
            <person name="Ruiz-Trillo I."/>
            <person name="Lander E."/>
            <person name="Nusbaum C."/>
        </authorList>
    </citation>
    <scope>NUCLEOTIDE SEQUENCE [LARGE SCALE GENOMIC DNA]</scope>
    <source>
        <strain evidence="10 11">ATCC 50062</strain>
    </source>
</reference>
<name>A0A0L0D5N6_THETB</name>
<dbReference type="PROSITE" id="PS01351">
    <property type="entry name" value="MAPK"/>
    <property type="match status" value="1"/>
</dbReference>
<comment type="catalytic activity">
    <reaction evidence="8">
        <text>L-threonyl-[protein] + ATP = O-phospho-L-threonyl-[protein] + ADP + H(+)</text>
        <dbReference type="Rhea" id="RHEA:46608"/>
        <dbReference type="Rhea" id="RHEA-COMP:11060"/>
        <dbReference type="Rhea" id="RHEA-COMP:11605"/>
        <dbReference type="ChEBI" id="CHEBI:15378"/>
        <dbReference type="ChEBI" id="CHEBI:30013"/>
        <dbReference type="ChEBI" id="CHEBI:30616"/>
        <dbReference type="ChEBI" id="CHEBI:61977"/>
        <dbReference type="ChEBI" id="CHEBI:456216"/>
        <dbReference type="EC" id="2.7.11.24"/>
    </reaction>
</comment>
<dbReference type="OrthoDB" id="192887at2759"/>
<dbReference type="PROSITE" id="PS50011">
    <property type="entry name" value="PROTEIN_KINASE_DOM"/>
    <property type="match status" value="1"/>
</dbReference>
<dbReference type="EC" id="2.7.11.24" evidence="8"/>
<dbReference type="GO" id="GO:0004707">
    <property type="term" value="F:MAP kinase activity"/>
    <property type="evidence" value="ECO:0007669"/>
    <property type="project" value="UniProtKB-EC"/>
</dbReference>
<evidence type="ECO:0000313" key="11">
    <source>
        <dbReference type="Proteomes" id="UP000054408"/>
    </source>
</evidence>
<evidence type="ECO:0000256" key="6">
    <source>
        <dbReference type="PROSITE-ProRule" id="PRU10141"/>
    </source>
</evidence>
<evidence type="ECO:0000256" key="3">
    <source>
        <dbReference type="ARBA" id="ARBA00022741"/>
    </source>
</evidence>
<keyword evidence="2 8" id="KW-0808">Transferase</keyword>
<dbReference type="InterPro" id="IPR017441">
    <property type="entry name" value="Protein_kinase_ATP_BS"/>
</dbReference>
<keyword evidence="8" id="KW-0460">Magnesium</keyword>
<dbReference type="Pfam" id="PF00069">
    <property type="entry name" value="Pkinase"/>
    <property type="match status" value="1"/>
</dbReference>
<dbReference type="GO" id="GO:0005524">
    <property type="term" value="F:ATP binding"/>
    <property type="evidence" value="ECO:0007669"/>
    <property type="project" value="UniProtKB-UniRule"/>
</dbReference>
<evidence type="ECO:0000313" key="10">
    <source>
        <dbReference type="EMBL" id="KNC46613.1"/>
    </source>
</evidence>
<sequence>MASDKVVFEVCSIQFEVSPRYQLEHLIGTGAYGTICRGVDTENKDGEHEEIAVKKIQDVFANMLDAKRALREIQLLKFLKHKNNNIVEILDVMPLDEDFDDLYIVMSLMETDMRKVIKSDQVLSNEHYQYFLYQLLRAIKFMHSAGVIHRDLKPANILLDSRCNLKVCDFGLSRLDTSHHSFAQDNGDYTEYVCTRWYRAPEVIFERGAYTKAVDMWSVGCIFAELIGRKALFPGKDHVHQLSLIYRIIGTPSMDEIMSITNDMAREHMLSEPRYDPVPFSEILPGLDPLAEDLLSKLLTSNPADRLTAEEALSHPYLAALHSAIVEPTAPAEFELPYVEADLTEDDLRALIYNEMLYFHPEIGAHNRDMKSADDATW</sequence>
<dbReference type="RefSeq" id="XP_013760386.1">
    <property type="nucleotide sequence ID" value="XM_013904932.1"/>
</dbReference>
<dbReference type="PROSITE" id="PS00107">
    <property type="entry name" value="PROTEIN_KINASE_ATP"/>
    <property type="match status" value="1"/>
</dbReference>
<evidence type="ECO:0000259" key="9">
    <source>
        <dbReference type="PROSITE" id="PS50011"/>
    </source>
</evidence>
<comment type="similarity">
    <text evidence="8">Belongs to the protein kinase superfamily. Ser/Thr protein kinase family. MAP kinase subfamily.</text>
</comment>
<comment type="cofactor">
    <cofactor evidence="8">
        <name>Mg(2+)</name>
        <dbReference type="ChEBI" id="CHEBI:18420"/>
    </cofactor>
</comment>
<keyword evidence="5 6" id="KW-0067">ATP-binding</keyword>
<keyword evidence="3 6" id="KW-0547">Nucleotide-binding</keyword>
<dbReference type="OMA" id="FMTQYVS"/>
<dbReference type="InterPro" id="IPR008271">
    <property type="entry name" value="Ser/Thr_kinase_AS"/>
</dbReference>
<feature type="binding site" evidence="6">
    <location>
        <position position="55"/>
    </location>
    <ligand>
        <name>ATP</name>
        <dbReference type="ChEBI" id="CHEBI:30616"/>
    </ligand>
</feature>
<dbReference type="EMBL" id="GL349443">
    <property type="protein sequence ID" value="KNC46613.1"/>
    <property type="molecule type" value="Genomic_DNA"/>
</dbReference>
<evidence type="ECO:0000256" key="8">
    <source>
        <dbReference type="RuleBase" id="RU361165"/>
    </source>
</evidence>
<dbReference type="Proteomes" id="UP000054408">
    <property type="component" value="Unassembled WGS sequence"/>
</dbReference>
<dbReference type="SUPFAM" id="SSF56112">
    <property type="entry name" value="Protein kinase-like (PK-like)"/>
    <property type="match status" value="1"/>
</dbReference>
<dbReference type="eggNOG" id="KOG0660">
    <property type="taxonomic scope" value="Eukaryota"/>
</dbReference>